<keyword evidence="3 4" id="KW-0961">Cell wall biogenesis/degradation</keyword>
<dbReference type="PROSITE" id="PS51724">
    <property type="entry name" value="SPOR"/>
    <property type="match status" value="1"/>
</dbReference>
<feature type="compositionally biased region" description="Low complexity" evidence="6">
    <location>
        <begin position="1"/>
        <end position="17"/>
    </location>
</feature>
<feature type="region of interest" description="Disordered" evidence="6">
    <location>
        <begin position="1"/>
        <end position="28"/>
    </location>
</feature>
<dbReference type="PANTHER" id="PTHR34183:SF1">
    <property type="entry name" value="ENDOLYTIC PEPTIDOGLYCAN TRANSGLYCOSYLASE RLPA"/>
    <property type="match status" value="1"/>
</dbReference>
<dbReference type="GO" id="GO:0008932">
    <property type="term" value="F:lytic endotransglycosylase activity"/>
    <property type="evidence" value="ECO:0007669"/>
    <property type="project" value="UniProtKB-UniRule"/>
</dbReference>
<dbReference type="InterPro" id="IPR036680">
    <property type="entry name" value="SPOR-like_sf"/>
</dbReference>
<dbReference type="InterPro" id="IPR012997">
    <property type="entry name" value="RplA"/>
</dbReference>
<evidence type="ECO:0000256" key="2">
    <source>
        <dbReference type="ARBA" id="ARBA00023239"/>
    </source>
</evidence>
<dbReference type="PANTHER" id="PTHR34183">
    <property type="entry name" value="ENDOLYTIC PEPTIDOGLYCAN TRANSGLYCOSYLASE RLPA"/>
    <property type="match status" value="1"/>
</dbReference>
<proteinExistence type="inferred from homology"/>
<evidence type="ECO:0000256" key="5">
    <source>
        <dbReference type="RuleBase" id="RU003495"/>
    </source>
</evidence>
<dbReference type="HAMAP" id="MF_02071">
    <property type="entry name" value="RlpA"/>
    <property type="match status" value="1"/>
</dbReference>
<accession>A0A7K3NLB7</accession>
<evidence type="ECO:0000313" key="8">
    <source>
        <dbReference type="EMBL" id="NDY56907.1"/>
    </source>
</evidence>
<sequence length="288" mass="30910">MPSLRDFSPRPLRRSPSGSGTAEGRPGCALWDDSPRAALSPGLWGVFRARALALLVLGLVAVALVGCGAKSPSPPPGGWGKAPATQRPYTVKGKTYHPIPSADGYTEEGVASWYGKDFHGKPTSCGEIYDMHKLTAAHKILPMHTTLKVTNLENGRSVTVRVNDRGPFVSGRVIDMSFAGAKALDMHNKGTTRVRLESVGSIPGATSAQDLPGPFYVQIGAFVNERNAQRLLTVIKRAGYAQSRIHSKDVGGERFFRVHAGTFATLAEAERARARLSGEYRDAFVIGE</sequence>
<dbReference type="NCBIfam" id="TIGR00413">
    <property type="entry name" value="rlpA"/>
    <property type="match status" value="1"/>
</dbReference>
<dbReference type="GO" id="GO:0042834">
    <property type="term" value="F:peptidoglycan binding"/>
    <property type="evidence" value="ECO:0007669"/>
    <property type="project" value="InterPro"/>
</dbReference>
<dbReference type="InterPro" id="IPR007730">
    <property type="entry name" value="SPOR-like_dom"/>
</dbReference>
<dbReference type="GO" id="GO:0000270">
    <property type="term" value="P:peptidoglycan metabolic process"/>
    <property type="evidence" value="ECO:0007669"/>
    <property type="project" value="UniProtKB-UniRule"/>
</dbReference>
<dbReference type="SUPFAM" id="SSF50685">
    <property type="entry name" value="Barwin-like endoglucanases"/>
    <property type="match status" value="1"/>
</dbReference>
<dbReference type="InterPro" id="IPR036908">
    <property type="entry name" value="RlpA-like_sf"/>
</dbReference>
<evidence type="ECO:0000313" key="9">
    <source>
        <dbReference type="Proteomes" id="UP000469724"/>
    </source>
</evidence>
<dbReference type="EC" id="4.2.2.-" evidence="4"/>
<comment type="similarity">
    <text evidence="4 5">Belongs to the RlpA family.</text>
</comment>
<dbReference type="EMBL" id="JAAGRQ010000031">
    <property type="protein sequence ID" value="NDY56907.1"/>
    <property type="molecule type" value="Genomic_DNA"/>
</dbReference>
<evidence type="ECO:0000256" key="3">
    <source>
        <dbReference type="ARBA" id="ARBA00023316"/>
    </source>
</evidence>
<dbReference type="InterPro" id="IPR034718">
    <property type="entry name" value="RlpA"/>
</dbReference>
<dbReference type="Gene3D" id="3.30.70.1070">
    <property type="entry name" value="Sporulation related repeat"/>
    <property type="match status" value="1"/>
</dbReference>
<dbReference type="CDD" id="cd22268">
    <property type="entry name" value="DPBB_RlpA-like"/>
    <property type="match status" value="1"/>
</dbReference>
<keyword evidence="9" id="KW-1185">Reference proteome</keyword>
<dbReference type="Pfam" id="PF05036">
    <property type="entry name" value="SPOR"/>
    <property type="match status" value="1"/>
</dbReference>
<dbReference type="GO" id="GO:0071555">
    <property type="term" value="P:cell wall organization"/>
    <property type="evidence" value="ECO:0007669"/>
    <property type="project" value="UniProtKB-KW"/>
</dbReference>
<comment type="function">
    <text evidence="4">Lytic transglycosylase with a strong preference for naked glycan strands that lack stem peptides.</text>
</comment>
<evidence type="ECO:0000256" key="6">
    <source>
        <dbReference type="SAM" id="MobiDB-lite"/>
    </source>
</evidence>
<dbReference type="InterPro" id="IPR009009">
    <property type="entry name" value="RlpA-like_DPBB"/>
</dbReference>
<evidence type="ECO:0000256" key="4">
    <source>
        <dbReference type="HAMAP-Rule" id="MF_02071"/>
    </source>
</evidence>
<evidence type="ECO:0000256" key="1">
    <source>
        <dbReference type="ARBA" id="ARBA00022729"/>
    </source>
</evidence>
<name>A0A7K3NLB7_9BACT</name>
<gene>
    <name evidence="4" type="primary">rlpA</name>
    <name evidence="8" type="ORF">G3N56_09160</name>
</gene>
<dbReference type="Proteomes" id="UP000469724">
    <property type="component" value="Unassembled WGS sequence"/>
</dbReference>
<keyword evidence="2 4" id="KW-0456">Lyase</keyword>
<feature type="domain" description="SPOR" evidence="7">
    <location>
        <begin position="209"/>
        <end position="288"/>
    </location>
</feature>
<dbReference type="AlphaFoldDB" id="A0A7K3NLB7"/>
<organism evidence="8 9">
    <name type="scientific">Desulfolutivibrio sulfodismutans</name>
    <dbReference type="NCBI Taxonomy" id="63561"/>
    <lineage>
        <taxon>Bacteria</taxon>
        <taxon>Pseudomonadati</taxon>
        <taxon>Thermodesulfobacteriota</taxon>
        <taxon>Desulfovibrionia</taxon>
        <taxon>Desulfovibrionales</taxon>
        <taxon>Desulfovibrionaceae</taxon>
        <taxon>Desulfolutivibrio</taxon>
    </lineage>
</organism>
<dbReference type="RefSeq" id="WP_163301956.1">
    <property type="nucleotide sequence ID" value="NZ_JAAGRQ010000031.1"/>
</dbReference>
<evidence type="ECO:0000259" key="7">
    <source>
        <dbReference type="PROSITE" id="PS51724"/>
    </source>
</evidence>
<reference evidence="8 9" key="1">
    <citation type="submission" date="2020-02" db="EMBL/GenBank/DDBJ databases">
        <title>Comparative genomics of sulfur disproportionating microorganisms.</title>
        <authorList>
            <person name="Ward L.M."/>
            <person name="Bertran E."/>
            <person name="Johnston D.T."/>
        </authorList>
    </citation>
    <scope>NUCLEOTIDE SEQUENCE [LARGE SCALE GENOMIC DNA]</scope>
    <source>
        <strain evidence="8 9">DSM 3696</strain>
    </source>
</reference>
<dbReference type="Pfam" id="PF03330">
    <property type="entry name" value="DPBB_1"/>
    <property type="match status" value="1"/>
</dbReference>
<dbReference type="Gene3D" id="2.40.40.10">
    <property type="entry name" value="RlpA-like domain"/>
    <property type="match status" value="1"/>
</dbReference>
<dbReference type="SUPFAM" id="SSF110997">
    <property type="entry name" value="Sporulation related repeat"/>
    <property type="match status" value="1"/>
</dbReference>
<comment type="caution">
    <text evidence="8">The sequence shown here is derived from an EMBL/GenBank/DDBJ whole genome shotgun (WGS) entry which is preliminary data.</text>
</comment>
<keyword evidence="1" id="KW-0732">Signal</keyword>
<protein>
    <recommendedName>
        <fullName evidence="4">Probable endolytic peptidoglycan transglycosylase RlpA</fullName>
        <ecNumber evidence="4">4.2.2.-</ecNumber>
    </recommendedName>
</protein>